<keyword evidence="3" id="KW-0479">Metal-binding</keyword>
<dbReference type="SMART" id="SM00184">
    <property type="entry name" value="RING"/>
    <property type="match status" value="1"/>
</dbReference>
<evidence type="ECO:0000259" key="8">
    <source>
        <dbReference type="PROSITE" id="PS50089"/>
    </source>
</evidence>
<evidence type="ECO:0000256" key="6">
    <source>
        <dbReference type="PROSITE-ProRule" id="PRU00175"/>
    </source>
</evidence>
<dbReference type="OrthoDB" id="6499288at2759"/>
<sequence>MAEGSQNVTLSLAEESSINEFAAPEARFECPICLSWLRDPVLTCCGHRFCRNCIQGWLLKENACPVDNMKLNKDSDIFPDNFTRREISQQKTKCPNIVRGCLVELSPLDVESHLLVCEYRIPDNEKLKCNFANVGCKEKFEDEPQRQEHLEQNVQQHLLLLSQMYANVSVTPIQENASSTLAQGNFWDPPSKHDDEASSSTTSQSDNLQNLLRALYEKIVFLEQKSREQDIIIANMSEQLSNFQQNYCNGTYIWYFNDFSGKIKAMKDKSRTIHYSPPFFTSPYGYKMCIRINLCPRSPDHIALFIHVMKSGHDNTLEWPFTGKLSISIIHPSQPSLSIKDVMITPPNIEAFKQPIGDLNQKGFGYAEFALLNDLIKLGFVSNNQLIIKATASTI</sequence>
<feature type="domain" description="MATH" evidence="9">
    <location>
        <begin position="249"/>
        <end position="392"/>
    </location>
</feature>
<dbReference type="InterPro" id="IPR012227">
    <property type="entry name" value="TNF_rcpt-assoc_TRAF_met"/>
</dbReference>
<dbReference type="InterPro" id="IPR003613">
    <property type="entry name" value="Ubox_domain"/>
</dbReference>
<protein>
    <recommendedName>
        <fullName evidence="12">TNF receptor-associated factor 6</fullName>
    </recommendedName>
</protein>
<dbReference type="Pfam" id="PF21355">
    <property type="entry name" value="TRAF-mep_MATH"/>
    <property type="match status" value="1"/>
</dbReference>
<name>A0A834J1P7_RHYFE</name>
<dbReference type="Pfam" id="PF13923">
    <property type="entry name" value="zf-C3HC4_2"/>
    <property type="match status" value="1"/>
</dbReference>
<dbReference type="GO" id="GO:0043122">
    <property type="term" value="P:regulation of canonical NF-kappaB signal transduction"/>
    <property type="evidence" value="ECO:0007669"/>
    <property type="project" value="TreeGrafter"/>
</dbReference>
<dbReference type="PROSITE" id="PS50144">
    <property type="entry name" value="MATH"/>
    <property type="match status" value="1"/>
</dbReference>
<dbReference type="InterPro" id="IPR008974">
    <property type="entry name" value="TRAF-like"/>
</dbReference>
<keyword evidence="4 6" id="KW-0863">Zinc-finger</keyword>
<evidence type="ECO:0000313" key="10">
    <source>
        <dbReference type="EMBL" id="KAF7285327.1"/>
    </source>
</evidence>
<dbReference type="InterPro" id="IPR001841">
    <property type="entry name" value="Znf_RING"/>
</dbReference>
<keyword evidence="2" id="KW-0963">Cytoplasm</keyword>
<reference evidence="10" key="1">
    <citation type="submission" date="2020-08" db="EMBL/GenBank/DDBJ databases">
        <title>Genome sequencing and assembly of the red palm weevil Rhynchophorus ferrugineus.</title>
        <authorList>
            <person name="Dias G.B."/>
            <person name="Bergman C.M."/>
            <person name="Manee M."/>
        </authorList>
    </citation>
    <scope>NUCLEOTIDE SEQUENCE</scope>
    <source>
        <strain evidence="10">AA-2017</strain>
        <tissue evidence="10">Whole larva</tissue>
    </source>
</reference>
<dbReference type="GO" id="GO:0045087">
    <property type="term" value="P:innate immune response"/>
    <property type="evidence" value="ECO:0007669"/>
    <property type="project" value="TreeGrafter"/>
</dbReference>
<dbReference type="PROSITE" id="PS00518">
    <property type="entry name" value="ZF_RING_1"/>
    <property type="match status" value="1"/>
</dbReference>
<dbReference type="GO" id="GO:0016567">
    <property type="term" value="P:protein ubiquitination"/>
    <property type="evidence" value="ECO:0007669"/>
    <property type="project" value="InterPro"/>
</dbReference>
<evidence type="ECO:0000256" key="2">
    <source>
        <dbReference type="ARBA" id="ARBA00022490"/>
    </source>
</evidence>
<dbReference type="InterPro" id="IPR013083">
    <property type="entry name" value="Znf_RING/FYVE/PHD"/>
</dbReference>
<comment type="subcellular location">
    <subcellularLocation>
        <location evidence="1">Cytoplasm</location>
    </subcellularLocation>
</comment>
<evidence type="ECO:0000256" key="3">
    <source>
        <dbReference type="ARBA" id="ARBA00022723"/>
    </source>
</evidence>
<keyword evidence="5" id="KW-0862">Zinc</keyword>
<dbReference type="PANTHER" id="PTHR10131:SF152">
    <property type="entry name" value="TNF RECEPTOR-ASSOCIATED FACTOR 6"/>
    <property type="match status" value="1"/>
</dbReference>
<evidence type="ECO:0000313" key="11">
    <source>
        <dbReference type="Proteomes" id="UP000625711"/>
    </source>
</evidence>
<proteinExistence type="predicted"/>
<dbReference type="PANTHER" id="PTHR10131">
    <property type="entry name" value="TNF RECEPTOR ASSOCIATED FACTOR"/>
    <property type="match status" value="1"/>
</dbReference>
<dbReference type="GO" id="GO:0031663">
    <property type="term" value="P:lipopolysaccharide-mediated signaling pathway"/>
    <property type="evidence" value="ECO:0007669"/>
    <property type="project" value="TreeGrafter"/>
</dbReference>
<evidence type="ECO:0000259" key="9">
    <source>
        <dbReference type="PROSITE" id="PS50144"/>
    </source>
</evidence>
<feature type="domain" description="RING-type" evidence="8">
    <location>
        <begin position="30"/>
        <end position="68"/>
    </location>
</feature>
<accession>A0A834J1P7</accession>
<evidence type="ECO:0000256" key="7">
    <source>
        <dbReference type="SAM" id="MobiDB-lite"/>
    </source>
</evidence>
<organism evidence="10 11">
    <name type="scientific">Rhynchophorus ferrugineus</name>
    <name type="common">Red palm weevil</name>
    <name type="synonym">Curculio ferrugineus</name>
    <dbReference type="NCBI Taxonomy" id="354439"/>
    <lineage>
        <taxon>Eukaryota</taxon>
        <taxon>Metazoa</taxon>
        <taxon>Ecdysozoa</taxon>
        <taxon>Arthropoda</taxon>
        <taxon>Hexapoda</taxon>
        <taxon>Insecta</taxon>
        <taxon>Pterygota</taxon>
        <taxon>Neoptera</taxon>
        <taxon>Endopterygota</taxon>
        <taxon>Coleoptera</taxon>
        <taxon>Polyphaga</taxon>
        <taxon>Cucujiformia</taxon>
        <taxon>Curculionidae</taxon>
        <taxon>Dryophthorinae</taxon>
        <taxon>Rhynchophorus</taxon>
    </lineage>
</organism>
<dbReference type="Proteomes" id="UP000625711">
    <property type="component" value="Unassembled WGS sequence"/>
</dbReference>
<evidence type="ECO:0000256" key="1">
    <source>
        <dbReference type="ARBA" id="ARBA00004496"/>
    </source>
</evidence>
<dbReference type="Gene3D" id="3.30.40.10">
    <property type="entry name" value="Zinc/RING finger domain, C3HC4 (zinc finger)"/>
    <property type="match status" value="2"/>
</dbReference>
<comment type="caution">
    <text evidence="10">The sequence shown here is derived from an EMBL/GenBank/DDBJ whole genome shotgun (WGS) entry which is preliminary data.</text>
</comment>
<feature type="region of interest" description="Disordered" evidence="7">
    <location>
        <begin position="181"/>
        <end position="205"/>
    </location>
</feature>
<dbReference type="PROSITE" id="PS50089">
    <property type="entry name" value="ZF_RING_2"/>
    <property type="match status" value="1"/>
</dbReference>
<dbReference type="InterPro" id="IPR002083">
    <property type="entry name" value="MATH/TRAF_dom"/>
</dbReference>
<dbReference type="GO" id="GO:0008270">
    <property type="term" value="F:zinc ion binding"/>
    <property type="evidence" value="ECO:0007669"/>
    <property type="project" value="UniProtKB-KW"/>
</dbReference>
<gene>
    <name evidence="10" type="ORF">GWI33_011120</name>
</gene>
<dbReference type="InterPro" id="IPR017907">
    <property type="entry name" value="Znf_RING_CS"/>
</dbReference>
<evidence type="ECO:0000256" key="5">
    <source>
        <dbReference type="ARBA" id="ARBA00022833"/>
    </source>
</evidence>
<dbReference type="SMART" id="SM00504">
    <property type="entry name" value="Ubox"/>
    <property type="match status" value="1"/>
</dbReference>
<dbReference type="Gene3D" id="2.60.210.10">
    <property type="entry name" value="Apoptosis, Tumor Necrosis Factor Receptor Associated Protein 2, Chain A"/>
    <property type="match status" value="1"/>
</dbReference>
<dbReference type="GO" id="GO:0061630">
    <property type="term" value="F:ubiquitin protein ligase activity"/>
    <property type="evidence" value="ECO:0007669"/>
    <property type="project" value="TreeGrafter"/>
</dbReference>
<dbReference type="AlphaFoldDB" id="A0A834J1P7"/>
<dbReference type="SUPFAM" id="SSF57850">
    <property type="entry name" value="RING/U-box"/>
    <property type="match status" value="1"/>
</dbReference>
<dbReference type="EMBL" id="JAACXV010000057">
    <property type="protein sequence ID" value="KAF7285327.1"/>
    <property type="molecule type" value="Genomic_DNA"/>
</dbReference>
<evidence type="ECO:0000256" key="4">
    <source>
        <dbReference type="ARBA" id="ARBA00022771"/>
    </source>
</evidence>
<dbReference type="SUPFAM" id="SSF49599">
    <property type="entry name" value="TRAF domain-like"/>
    <property type="match status" value="2"/>
</dbReference>
<keyword evidence="11" id="KW-1185">Reference proteome</keyword>
<evidence type="ECO:0008006" key="12">
    <source>
        <dbReference type="Google" id="ProtNLM"/>
    </source>
</evidence>
<dbReference type="InterPro" id="IPR049342">
    <property type="entry name" value="TRAF1-6_MATH_dom"/>
</dbReference>
<dbReference type="GO" id="GO:0042981">
    <property type="term" value="P:regulation of apoptotic process"/>
    <property type="evidence" value="ECO:0007669"/>
    <property type="project" value="InterPro"/>
</dbReference>
<dbReference type="PIRSF" id="PIRSF015614">
    <property type="entry name" value="TRAF"/>
    <property type="match status" value="1"/>
</dbReference>
<dbReference type="GO" id="GO:0005737">
    <property type="term" value="C:cytoplasm"/>
    <property type="evidence" value="ECO:0007669"/>
    <property type="project" value="UniProtKB-SubCell"/>
</dbReference>